<feature type="non-terminal residue" evidence="3">
    <location>
        <position position="1"/>
    </location>
</feature>
<comment type="caution">
    <text evidence="3">The sequence shown here is derived from an EMBL/GenBank/DDBJ whole genome shotgun (WGS) entry which is preliminary data.</text>
</comment>
<dbReference type="EMBL" id="BKCJ011377045">
    <property type="protein sequence ID" value="GFD27443.1"/>
    <property type="molecule type" value="Genomic_DNA"/>
</dbReference>
<protein>
    <submittedName>
        <fullName evidence="3">Uncharacterized protein</fullName>
    </submittedName>
</protein>
<keyword evidence="1" id="KW-0175">Coiled coil</keyword>
<proteinExistence type="predicted"/>
<accession>A0A699V014</accession>
<gene>
    <name evidence="3" type="ORF">Tci_899412</name>
</gene>
<evidence type="ECO:0000313" key="3">
    <source>
        <dbReference type="EMBL" id="GFD27443.1"/>
    </source>
</evidence>
<feature type="coiled-coil region" evidence="1">
    <location>
        <begin position="29"/>
        <end position="77"/>
    </location>
</feature>
<feature type="region of interest" description="Disordered" evidence="2">
    <location>
        <begin position="1"/>
        <end position="22"/>
    </location>
</feature>
<dbReference type="AlphaFoldDB" id="A0A699V014"/>
<organism evidence="3">
    <name type="scientific">Tanacetum cinerariifolium</name>
    <name type="common">Dalmatian daisy</name>
    <name type="synonym">Chrysanthemum cinerariifolium</name>
    <dbReference type="NCBI Taxonomy" id="118510"/>
    <lineage>
        <taxon>Eukaryota</taxon>
        <taxon>Viridiplantae</taxon>
        <taxon>Streptophyta</taxon>
        <taxon>Embryophyta</taxon>
        <taxon>Tracheophyta</taxon>
        <taxon>Spermatophyta</taxon>
        <taxon>Magnoliopsida</taxon>
        <taxon>eudicotyledons</taxon>
        <taxon>Gunneridae</taxon>
        <taxon>Pentapetalae</taxon>
        <taxon>asterids</taxon>
        <taxon>campanulids</taxon>
        <taxon>Asterales</taxon>
        <taxon>Asteraceae</taxon>
        <taxon>Asteroideae</taxon>
        <taxon>Anthemideae</taxon>
        <taxon>Anthemidinae</taxon>
        <taxon>Tanacetum</taxon>
    </lineage>
</organism>
<name>A0A699V014_TANCI</name>
<sequence length="107" mass="12157">YLVEQGDSSDMSNNGGEADQDDLMLQKERELLASLIKQMKIEIDESKQNNKSLKSSKKALREAITFLNNELKRYKEFNFVKNVELKYAKAYGLLGEQKVTSGKSFSA</sequence>
<evidence type="ECO:0000256" key="2">
    <source>
        <dbReference type="SAM" id="MobiDB-lite"/>
    </source>
</evidence>
<evidence type="ECO:0000256" key="1">
    <source>
        <dbReference type="SAM" id="Coils"/>
    </source>
</evidence>
<reference evidence="3" key="1">
    <citation type="journal article" date="2019" name="Sci. Rep.">
        <title>Draft genome of Tanacetum cinerariifolium, the natural source of mosquito coil.</title>
        <authorList>
            <person name="Yamashiro T."/>
            <person name="Shiraishi A."/>
            <person name="Satake H."/>
            <person name="Nakayama K."/>
        </authorList>
    </citation>
    <scope>NUCLEOTIDE SEQUENCE</scope>
</reference>
<feature type="compositionally biased region" description="Polar residues" evidence="2">
    <location>
        <begin position="1"/>
        <end position="15"/>
    </location>
</feature>